<dbReference type="AlphaFoldDB" id="A0A0G4IDG1"/>
<organism evidence="2">
    <name type="scientific">Chromera velia CCMP2878</name>
    <dbReference type="NCBI Taxonomy" id="1169474"/>
    <lineage>
        <taxon>Eukaryota</taxon>
        <taxon>Sar</taxon>
        <taxon>Alveolata</taxon>
        <taxon>Colpodellida</taxon>
        <taxon>Chromeraceae</taxon>
        <taxon>Chromera</taxon>
    </lineage>
</organism>
<protein>
    <submittedName>
        <fullName evidence="2">Uncharacterized protein</fullName>
    </submittedName>
</protein>
<feature type="signal peptide" evidence="1">
    <location>
        <begin position="1"/>
        <end position="18"/>
    </location>
</feature>
<reference evidence="2" key="1">
    <citation type="submission" date="2014-11" db="EMBL/GenBank/DDBJ databases">
        <authorList>
            <person name="Otto D Thomas"/>
            <person name="Naeem Raeece"/>
        </authorList>
    </citation>
    <scope>NUCLEOTIDE SEQUENCE</scope>
</reference>
<proteinExistence type="predicted"/>
<evidence type="ECO:0000313" key="2">
    <source>
        <dbReference type="EMBL" id="CEM55214.1"/>
    </source>
</evidence>
<keyword evidence="1" id="KW-0732">Signal</keyword>
<evidence type="ECO:0000256" key="1">
    <source>
        <dbReference type="SAM" id="SignalP"/>
    </source>
</evidence>
<name>A0A0G4IDG1_9ALVE</name>
<dbReference type="VEuPathDB" id="CryptoDB:Cvel_13369"/>
<accession>A0A0G4IDG1</accession>
<gene>
    <name evidence="2" type="ORF">Cvel_13369</name>
</gene>
<sequence>MDIVLMLWFAALACVTCGKDAKYCYDKSNGIIACEGFFLASDDSEEIHNILRFDELATKLKTNGNGQKEVLKGMLWPLSMFNDYISNFSGERWAGIRPMR</sequence>
<feature type="chain" id="PRO_5005192892" evidence="1">
    <location>
        <begin position="19"/>
        <end position="100"/>
    </location>
</feature>
<dbReference type="EMBL" id="CDMZ01005853">
    <property type="protein sequence ID" value="CEM55214.1"/>
    <property type="molecule type" value="Genomic_DNA"/>
</dbReference>